<gene>
    <name evidence="1" type="ORF">WJX73_002655</name>
</gene>
<dbReference type="Proteomes" id="UP001465755">
    <property type="component" value="Unassembled WGS sequence"/>
</dbReference>
<dbReference type="InterPro" id="IPR016084">
    <property type="entry name" value="Haem_Oase-like_multi-hlx"/>
</dbReference>
<protein>
    <submittedName>
        <fullName evidence="1">Uncharacterized protein</fullName>
    </submittedName>
</protein>
<proteinExistence type="predicted"/>
<accession>A0AAW1P5D1</accession>
<organism evidence="1 2">
    <name type="scientific">Symbiochloris irregularis</name>
    <dbReference type="NCBI Taxonomy" id="706552"/>
    <lineage>
        <taxon>Eukaryota</taxon>
        <taxon>Viridiplantae</taxon>
        <taxon>Chlorophyta</taxon>
        <taxon>core chlorophytes</taxon>
        <taxon>Trebouxiophyceae</taxon>
        <taxon>Trebouxiales</taxon>
        <taxon>Trebouxiaceae</taxon>
        <taxon>Symbiochloris</taxon>
    </lineage>
</organism>
<dbReference type="AlphaFoldDB" id="A0AAW1P5D1"/>
<reference evidence="1 2" key="1">
    <citation type="journal article" date="2024" name="Nat. Commun.">
        <title>Phylogenomics reveals the evolutionary origins of lichenization in chlorophyte algae.</title>
        <authorList>
            <person name="Puginier C."/>
            <person name="Libourel C."/>
            <person name="Otte J."/>
            <person name="Skaloud P."/>
            <person name="Haon M."/>
            <person name="Grisel S."/>
            <person name="Petersen M."/>
            <person name="Berrin J.G."/>
            <person name="Delaux P.M."/>
            <person name="Dal Grande F."/>
            <person name="Keller J."/>
        </authorList>
    </citation>
    <scope>NUCLEOTIDE SEQUENCE [LARGE SCALE GENOMIC DNA]</scope>
    <source>
        <strain evidence="1 2">SAG 2036</strain>
    </source>
</reference>
<evidence type="ECO:0000313" key="2">
    <source>
        <dbReference type="Proteomes" id="UP001465755"/>
    </source>
</evidence>
<dbReference type="Gene3D" id="1.20.910.10">
    <property type="entry name" value="Heme oxygenase-like"/>
    <property type="match status" value="1"/>
</dbReference>
<comment type="caution">
    <text evidence="1">The sequence shown here is derived from an EMBL/GenBank/DDBJ whole genome shotgun (WGS) entry which is preliminary data.</text>
</comment>
<sequence length="315" mass="34680">MLLPNESLVYRRNRLWNPLPLSATLEVRDASGQTPRRLQLRVTAKSKPRFVDAKEDNAVKKAIHLADGRKTRPVNSKEAAKGKLDYVQVKDWGAGAPEDLGKLQVGSFTSDNIADTGQPFYELLARQLQQLEAKGALTSAQPQDSKPLPPFERWSMAATRYIQFLVDLHHVHAALEATIAAAPQIAAAKQYGQQESCRAALQSLRTASRSDARGWQKAVLRLIATAYCLYVTNLSMGARIGSAAAEKLNLFKADAIHTWRTFPEAAGRNPVMKFAEEVNAAGTVLSPQQRQMVVDELRAAMISTSLLLQTLAHED</sequence>
<keyword evidence="2" id="KW-1185">Reference proteome</keyword>
<dbReference type="SUPFAM" id="SSF48613">
    <property type="entry name" value="Heme oxygenase-like"/>
    <property type="match status" value="1"/>
</dbReference>
<name>A0AAW1P5D1_9CHLO</name>
<evidence type="ECO:0000313" key="1">
    <source>
        <dbReference type="EMBL" id="KAK9804073.1"/>
    </source>
</evidence>
<dbReference type="EMBL" id="JALJOQ010000053">
    <property type="protein sequence ID" value="KAK9804073.1"/>
    <property type="molecule type" value="Genomic_DNA"/>
</dbReference>